<dbReference type="AlphaFoldDB" id="A0AAW0C478"/>
<keyword evidence="3" id="KW-1185">Reference proteome</keyword>
<accession>A0AAW0C478</accession>
<feature type="domain" description="DJ-1/PfpI" evidence="1">
    <location>
        <begin position="52"/>
        <end position="195"/>
    </location>
</feature>
<dbReference type="PANTHER" id="PTHR43130">
    <property type="entry name" value="ARAC-FAMILY TRANSCRIPTIONAL REGULATOR"/>
    <property type="match status" value="1"/>
</dbReference>
<name>A0AAW0C478_9AGAR</name>
<comment type="caution">
    <text evidence="2">The sequence shown here is derived from an EMBL/GenBank/DDBJ whole genome shotgun (WGS) entry which is preliminary data.</text>
</comment>
<dbReference type="Pfam" id="PF01965">
    <property type="entry name" value="DJ-1_PfpI"/>
    <property type="match status" value="1"/>
</dbReference>
<dbReference type="EMBL" id="JAYKXP010000058">
    <property type="protein sequence ID" value="KAK7034031.1"/>
    <property type="molecule type" value="Genomic_DNA"/>
</dbReference>
<dbReference type="CDD" id="cd03139">
    <property type="entry name" value="GATase1_PfpI_2"/>
    <property type="match status" value="1"/>
</dbReference>
<dbReference type="PANTHER" id="PTHR43130:SF15">
    <property type="entry name" value="THIJ_PFPI FAMILY PROTEIN (AFU_ORTHOLOGUE AFUA_5G14240)"/>
    <property type="match status" value="1"/>
</dbReference>
<organism evidence="2 3">
    <name type="scientific">Paramarasmius palmivorus</name>
    <dbReference type="NCBI Taxonomy" id="297713"/>
    <lineage>
        <taxon>Eukaryota</taxon>
        <taxon>Fungi</taxon>
        <taxon>Dikarya</taxon>
        <taxon>Basidiomycota</taxon>
        <taxon>Agaricomycotina</taxon>
        <taxon>Agaricomycetes</taxon>
        <taxon>Agaricomycetidae</taxon>
        <taxon>Agaricales</taxon>
        <taxon>Marasmiineae</taxon>
        <taxon>Marasmiaceae</taxon>
        <taxon>Paramarasmius</taxon>
    </lineage>
</organism>
<dbReference type="InterPro" id="IPR052158">
    <property type="entry name" value="INH-QAR"/>
</dbReference>
<evidence type="ECO:0000313" key="3">
    <source>
        <dbReference type="Proteomes" id="UP001383192"/>
    </source>
</evidence>
<dbReference type="Proteomes" id="UP001383192">
    <property type="component" value="Unassembled WGS sequence"/>
</dbReference>
<sequence length="230" mass="25240">MSSELKVYRLAVCLYPGLTVLDYQGPIEILGGFSTEVLASFGHLYKTRPPCSINVEFLSHTMEPVKPFTGPAVVPTMTYKEALEADIDIILIPGGPNSDPKLLDPSLIEFLKKRGPLAKHILTICTGSWVLAGTGLLDGKRATSNKASFKLVVEATKDLNITWIPKARWVVNDDKHIWTSSGVTAGMDLANAFLEYFVGEKFAEEIRGIVELKATKDPNDDEFATYHGLV</sequence>
<proteinExistence type="predicted"/>
<dbReference type="InterPro" id="IPR002818">
    <property type="entry name" value="DJ-1/PfpI"/>
</dbReference>
<protein>
    <recommendedName>
        <fullName evidence="1">DJ-1/PfpI domain-containing protein</fullName>
    </recommendedName>
</protein>
<evidence type="ECO:0000259" key="1">
    <source>
        <dbReference type="Pfam" id="PF01965"/>
    </source>
</evidence>
<dbReference type="Gene3D" id="3.40.50.880">
    <property type="match status" value="1"/>
</dbReference>
<evidence type="ECO:0000313" key="2">
    <source>
        <dbReference type="EMBL" id="KAK7034031.1"/>
    </source>
</evidence>
<dbReference type="SUPFAM" id="SSF52317">
    <property type="entry name" value="Class I glutamine amidotransferase-like"/>
    <property type="match status" value="1"/>
</dbReference>
<dbReference type="InterPro" id="IPR029062">
    <property type="entry name" value="Class_I_gatase-like"/>
</dbReference>
<reference evidence="2 3" key="1">
    <citation type="submission" date="2024-01" db="EMBL/GenBank/DDBJ databases">
        <title>A draft genome for a cacao thread blight-causing isolate of Paramarasmius palmivorus.</title>
        <authorList>
            <person name="Baruah I.K."/>
            <person name="Bukari Y."/>
            <person name="Amoako-Attah I."/>
            <person name="Meinhardt L.W."/>
            <person name="Bailey B.A."/>
            <person name="Cohen S.P."/>
        </authorList>
    </citation>
    <scope>NUCLEOTIDE SEQUENCE [LARGE SCALE GENOMIC DNA]</scope>
    <source>
        <strain evidence="2 3">GH-12</strain>
    </source>
</reference>
<gene>
    <name evidence="2" type="ORF">VNI00_012462</name>
</gene>